<evidence type="ECO:0000313" key="1">
    <source>
        <dbReference type="EMBL" id="CAD7695673.1"/>
    </source>
</evidence>
<accession>A0A8S1ILI4</accession>
<name>A0A8S1ILI4_9CHLO</name>
<protein>
    <submittedName>
        <fullName evidence="1">Uncharacterized protein</fullName>
    </submittedName>
</protein>
<dbReference type="AlphaFoldDB" id="A0A8S1ILI4"/>
<gene>
    <name evidence="1" type="ORF">OSTQU699_LOCUS1034</name>
</gene>
<dbReference type="Proteomes" id="UP000708148">
    <property type="component" value="Unassembled WGS sequence"/>
</dbReference>
<keyword evidence="2" id="KW-1185">Reference proteome</keyword>
<reference evidence="1" key="1">
    <citation type="submission" date="2020-12" db="EMBL/GenBank/DDBJ databases">
        <authorList>
            <person name="Iha C."/>
        </authorList>
    </citation>
    <scope>NUCLEOTIDE SEQUENCE</scope>
</reference>
<proteinExistence type="predicted"/>
<comment type="caution">
    <text evidence="1">The sequence shown here is derived from an EMBL/GenBank/DDBJ whole genome shotgun (WGS) entry which is preliminary data.</text>
</comment>
<evidence type="ECO:0000313" key="2">
    <source>
        <dbReference type="Proteomes" id="UP000708148"/>
    </source>
</evidence>
<sequence>MSDSWGSTPTSLRIDDLLMEVDAQIKLLDQRVASCALQLQFVADVEKLQDLVGAAMEANQRAADLWELQLLLMDQRRKEGSSAHVPKAVFEILWSSSQRACEEPVARI</sequence>
<organism evidence="1 2">
    <name type="scientific">Ostreobium quekettii</name>
    <dbReference type="NCBI Taxonomy" id="121088"/>
    <lineage>
        <taxon>Eukaryota</taxon>
        <taxon>Viridiplantae</taxon>
        <taxon>Chlorophyta</taxon>
        <taxon>core chlorophytes</taxon>
        <taxon>Ulvophyceae</taxon>
        <taxon>TCBD clade</taxon>
        <taxon>Bryopsidales</taxon>
        <taxon>Ostreobineae</taxon>
        <taxon>Ostreobiaceae</taxon>
        <taxon>Ostreobium</taxon>
    </lineage>
</organism>
<dbReference type="EMBL" id="CAJHUC010000375">
    <property type="protein sequence ID" value="CAD7695673.1"/>
    <property type="molecule type" value="Genomic_DNA"/>
</dbReference>